<name>A0A921MZW0_9FIRM</name>
<reference evidence="1" key="1">
    <citation type="journal article" date="2021" name="PeerJ">
        <title>Extensive microbial diversity within the chicken gut microbiome revealed by metagenomics and culture.</title>
        <authorList>
            <person name="Gilroy R."/>
            <person name="Ravi A."/>
            <person name="Getino M."/>
            <person name="Pursley I."/>
            <person name="Horton D.L."/>
            <person name="Alikhan N.F."/>
            <person name="Baker D."/>
            <person name="Gharbi K."/>
            <person name="Hall N."/>
            <person name="Watson M."/>
            <person name="Adriaenssens E.M."/>
            <person name="Foster-Nyarko E."/>
            <person name="Jarju S."/>
            <person name="Secka A."/>
            <person name="Antonio M."/>
            <person name="Oren A."/>
            <person name="Chaudhuri R.R."/>
            <person name="La Ragione R."/>
            <person name="Hildebrand F."/>
            <person name="Pallen M.J."/>
        </authorList>
    </citation>
    <scope>NUCLEOTIDE SEQUENCE</scope>
    <source>
        <strain evidence="1">1277</strain>
    </source>
</reference>
<proteinExistence type="predicted"/>
<sequence length="71" mass="8609">MNIDKDLLQYCKDKEFPIREMNEKDFKTVENTLDFQHYKLGLEFKKLAKNVLNALKKIEHRKKSCKNFKCK</sequence>
<gene>
    <name evidence="1" type="ORF">K8V90_01500</name>
</gene>
<reference evidence="1" key="2">
    <citation type="submission" date="2021-09" db="EMBL/GenBank/DDBJ databases">
        <authorList>
            <person name="Gilroy R."/>
        </authorList>
    </citation>
    <scope>NUCLEOTIDE SEQUENCE</scope>
    <source>
        <strain evidence="1">1277</strain>
    </source>
</reference>
<organism evidence="1 2">
    <name type="scientific">Romboutsia timonensis</name>
    <dbReference type="NCBI Taxonomy" id="1776391"/>
    <lineage>
        <taxon>Bacteria</taxon>
        <taxon>Bacillati</taxon>
        <taxon>Bacillota</taxon>
        <taxon>Clostridia</taxon>
        <taxon>Peptostreptococcales</taxon>
        <taxon>Peptostreptococcaceae</taxon>
        <taxon>Romboutsia</taxon>
    </lineage>
</organism>
<dbReference type="Proteomes" id="UP000776700">
    <property type="component" value="Unassembled WGS sequence"/>
</dbReference>
<dbReference type="EMBL" id="DYUB01000054">
    <property type="protein sequence ID" value="HJG95759.1"/>
    <property type="molecule type" value="Genomic_DNA"/>
</dbReference>
<evidence type="ECO:0000313" key="1">
    <source>
        <dbReference type="EMBL" id="HJG95759.1"/>
    </source>
</evidence>
<comment type="caution">
    <text evidence="1">The sequence shown here is derived from an EMBL/GenBank/DDBJ whole genome shotgun (WGS) entry which is preliminary data.</text>
</comment>
<accession>A0A921MZW0</accession>
<evidence type="ECO:0000313" key="2">
    <source>
        <dbReference type="Proteomes" id="UP000776700"/>
    </source>
</evidence>
<dbReference type="AlphaFoldDB" id="A0A921MZW0"/>
<protein>
    <submittedName>
        <fullName evidence="1">Uncharacterized protein</fullName>
    </submittedName>
</protein>